<dbReference type="SUPFAM" id="SSF57667">
    <property type="entry name" value="beta-beta-alpha zinc fingers"/>
    <property type="match status" value="4"/>
</dbReference>
<evidence type="ECO:0000256" key="7">
    <source>
        <dbReference type="ARBA" id="ARBA00023015"/>
    </source>
</evidence>
<dbReference type="FunFam" id="3.30.160.60:FF:002402">
    <property type="entry name" value="Zinc finger protein 347"/>
    <property type="match status" value="1"/>
</dbReference>
<keyword evidence="3" id="KW-0479">Metal-binding</keyword>
<evidence type="ECO:0000256" key="5">
    <source>
        <dbReference type="ARBA" id="ARBA00022771"/>
    </source>
</evidence>
<organism evidence="13 14">
    <name type="scientific">Engystomops pustulosus</name>
    <name type="common">Tungara frog</name>
    <name type="synonym">Physalaemus pustulosus</name>
    <dbReference type="NCBI Taxonomy" id="76066"/>
    <lineage>
        <taxon>Eukaryota</taxon>
        <taxon>Metazoa</taxon>
        <taxon>Chordata</taxon>
        <taxon>Craniata</taxon>
        <taxon>Vertebrata</taxon>
        <taxon>Euteleostomi</taxon>
        <taxon>Amphibia</taxon>
        <taxon>Batrachia</taxon>
        <taxon>Anura</taxon>
        <taxon>Neobatrachia</taxon>
        <taxon>Hyloidea</taxon>
        <taxon>Leptodactylidae</taxon>
        <taxon>Leiuperinae</taxon>
        <taxon>Engystomops</taxon>
    </lineage>
</organism>
<proteinExistence type="inferred from homology"/>
<keyword evidence="8" id="KW-0238">DNA-binding</keyword>
<dbReference type="GO" id="GO:0000978">
    <property type="term" value="F:RNA polymerase II cis-regulatory region sequence-specific DNA binding"/>
    <property type="evidence" value="ECO:0007669"/>
    <property type="project" value="TreeGrafter"/>
</dbReference>
<name>A0AAV6Z3D3_ENGPU</name>
<dbReference type="SMART" id="SM00355">
    <property type="entry name" value="ZnF_C2H2"/>
    <property type="match status" value="7"/>
</dbReference>
<feature type="domain" description="C2H2-type" evidence="12">
    <location>
        <begin position="449"/>
        <end position="476"/>
    </location>
</feature>
<dbReference type="GO" id="GO:0005634">
    <property type="term" value="C:nucleus"/>
    <property type="evidence" value="ECO:0007669"/>
    <property type="project" value="UniProtKB-SubCell"/>
</dbReference>
<dbReference type="GO" id="GO:0008270">
    <property type="term" value="F:zinc ion binding"/>
    <property type="evidence" value="ECO:0007669"/>
    <property type="project" value="UniProtKB-KW"/>
</dbReference>
<evidence type="ECO:0000259" key="12">
    <source>
        <dbReference type="PROSITE" id="PS50157"/>
    </source>
</evidence>
<evidence type="ECO:0000256" key="9">
    <source>
        <dbReference type="ARBA" id="ARBA00023163"/>
    </source>
</evidence>
<comment type="caution">
    <text evidence="13">The sequence shown here is derived from an EMBL/GenBank/DDBJ whole genome shotgun (WGS) entry which is preliminary data.</text>
</comment>
<reference evidence="13" key="1">
    <citation type="thesis" date="2020" institute="ProQuest LLC" country="789 East Eisenhower Parkway, Ann Arbor, MI, USA">
        <title>Comparative Genomics and Chromosome Evolution.</title>
        <authorList>
            <person name="Mudd A.B."/>
        </authorList>
    </citation>
    <scope>NUCLEOTIDE SEQUENCE</scope>
    <source>
        <strain evidence="13">237g6f4</strain>
        <tissue evidence="13">Blood</tissue>
    </source>
</reference>
<dbReference type="FunFam" id="3.30.160.60:FF:001498">
    <property type="entry name" value="Zinc finger protein 404"/>
    <property type="match status" value="1"/>
</dbReference>
<feature type="domain" description="C2H2-type" evidence="12">
    <location>
        <begin position="365"/>
        <end position="392"/>
    </location>
</feature>
<dbReference type="InterPro" id="IPR036236">
    <property type="entry name" value="Znf_C2H2_sf"/>
</dbReference>
<dbReference type="Proteomes" id="UP000824782">
    <property type="component" value="Unassembled WGS sequence"/>
</dbReference>
<dbReference type="InterPro" id="IPR013087">
    <property type="entry name" value="Znf_C2H2_type"/>
</dbReference>
<feature type="domain" description="C2H2-type" evidence="12">
    <location>
        <begin position="421"/>
        <end position="448"/>
    </location>
</feature>
<evidence type="ECO:0000256" key="10">
    <source>
        <dbReference type="ARBA" id="ARBA00023242"/>
    </source>
</evidence>
<dbReference type="PROSITE" id="PS50157">
    <property type="entry name" value="ZINC_FINGER_C2H2_2"/>
    <property type="match status" value="7"/>
</dbReference>
<dbReference type="PANTHER" id="PTHR24393">
    <property type="entry name" value="ZINC FINGER PROTEIN"/>
    <property type="match status" value="1"/>
</dbReference>
<keyword evidence="14" id="KW-1185">Reference proteome</keyword>
<dbReference type="Gene3D" id="3.30.160.60">
    <property type="entry name" value="Classic Zinc Finger"/>
    <property type="match status" value="7"/>
</dbReference>
<dbReference type="PANTHER" id="PTHR24393:SF15">
    <property type="entry name" value="IP01243P-RELATED"/>
    <property type="match status" value="1"/>
</dbReference>
<evidence type="ECO:0000256" key="8">
    <source>
        <dbReference type="ARBA" id="ARBA00023125"/>
    </source>
</evidence>
<dbReference type="FunFam" id="3.30.160.60:FF:000295">
    <property type="entry name" value="zinc finger protein 19"/>
    <property type="match status" value="1"/>
</dbReference>
<evidence type="ECO:0000256" key="4">
    <source>
        <dbReference type="ARBA" id="ARBA00022737"/>
    </source>
</evidence>
<evidence type="ECO:0000256" key="1">
    <source>
        <dbReference type="ARBA" id="ARBA00004123"/>
    </source>
</evidence>
<feature type="domain" description="C2H2-type" evidence="12">
    <location>
        <begin position="393"/>
        <end position="420"/>
    </location>
</feature>
<evidence type="ECO:0000313" key="14">
    <source>
        <dbReference type="Proteomes" id="UP000824782"/>
    </source>
</evidence>
<protein>
    <recommendedName>
        <fullName evidence="12">C2H2-type domain-containing protein</fullName>
    </recommendedName>
</protein>
<keyword evidence="5 11" id="KW-0863">Zinc-finger</keyword>
<feature type="domain" description="C2H2-type" evidence="12">
    <location>
        <begin position="253"/>
        <end position="280"/>
    </location>
</feature>
<accession>A0AAV6Z3D3</accession>
<keyword evidence="10" id="KW-0539">Nucleus</keyword>
<gene>
    <name evidence="13" type="ORF">GDO81_025956</name>
</gene>
<evidence type="ECO:0000256" key="2">
    <source>
        <dbReference type="ARBA" id="ARBA00006991"/>
    </source>
</evidence>
<feature type="domain" description="C2H2-type" evidence="12">
    <location>
        <begin position="281"/>
        <end position="308"/>
    </location>
</feature>
<evidence type="ECO:0000256" key="6">
    <source>
        <dbReference type="ARBA" id="ARBA00022833"/>
    </source>
</evidence>
<dbReference type="GO" id="GO:0001228">
    <property type="term" value="F:DNA-binding transcription activator activity, RNA polymerase II-specific"/>
    <property type="evidence" value="ECO:0007669"/>
    <property type="project" value="TreeGrafter"/>
</dbReference>
<evidence type="ECO:0000256" key="11">
    <source>
        <dbReference type="PROSITE-ProRule" id="PRU00042"/>
    </source>
</evidence>
<comment type="subcellular location">
    <subcellularLocation>
        <location evidence="1">Nucleus</location>
    </subcellularLocation>
</comment>
<evidence type="ECO:0000256" key="3">
    <source>
        <dbReference type="ARBA" id="ARBA00022723"/>
    </source>
</evidence>
<keyword evidence="6" id="KW-0862">Zinc</keyword>
<dbReference type="EMBL" id="WNYA01004320">
    <property type="protein sequence ID" value="KAG8542868.1"/>
    <property type="molecule type" value="Genomic_DNA"/>
</dbReference>
<comment type="similarity">
    <text evidence="2">Belongs to the krueppel C2H2-type zinc-finger protein family.</text>
</comment>
<dbReference type="Pfam" id="PF00096">
    <property type="entry name" value="zf-C2H2"/>
    <property type="match status" value="7"/>
</dbReference>
<dbReference type="PROSITE" id="PS00028">
    <property type="entry name" value="ZINC_FINGER_C2H2_1"/>
    <property type="match status" value="7"/>
</dbReference>
<dbReference type="AlphaFoldDB" id="A0AAV6Z3D3"/>
<dbReference type="FunFam" id="3.30.160.60:FF:002343">
    <property type="entry name" value="Zinc finger protein 33A"/>
    <property type="match status" value="2"/>
</dbReference>
<sequence length="483" mass="54613">MDRKKKEMNEKILSLTLEIIYLLTGEDYVVVKKLSGELETTSSSHVSGGLRRIQYPIMKSSPLKTERSNEQKILEITNKMIELLSGEDCEEGEDLDKNVFRRKVRNLKLPGGPGDRTTSERCLQSVYSQDSSGDKLSPPNDQGDGLIVVKVEDICSEDEMYGGDIKLCKEEFPADISQGYSSRNTSTRRLVLSPDCAVGGRIIGECLEESGPDIHSVAHIGEVSSDPGMYGDWLSDNLDFVTHNTSRRGDKLFPCFLCDKCFTRKSSLVRHQRIHTGEKPYSCTECRKSFTRKTTLVEHQKSHTVGQHLSSSDHERRLGERSDLAINQTESIEDQPLSCLDCGKVFTQKSHLVKHQRIHNNEKPFSCLDCGKSFIQKSILLVHQRSHTGEKPYSCSDCDKRFTQKSDLVVHQRIHTGEKPFSCFECGKSFTQKSTLVIHQRIHRGEKPFSCSECGRRFTQKSTLVTHQKVHTPLKLLFASQHS</sequence>
<feature type="domain" description="C2H2-type" evidence="12">
    <location>
        <begin position="337"/>
        <end position="364"/>
    </location>
</feature>
<dbReference type="FunFam" id="3.30.160.60:FF:000759">
    <property type="entry name" value="zinc finger protein 16"/>
    <property type="match status" value="1"/>
</dbReference>
<keyword evidence="9" id="KW-0804">Transcription</keyword>
<keyword evidence="7" id="KW-0805">Transcription regulation</keyword>
<evidence type="ECO:0000313" key="13">
    <source>
        <dbReference type="EMBL" id="KAG8542868.1"/>
    </source>
</evidence>
<dbReference type="FunFam" id="3.30.160.60:FF:000358">
    <property type="entry name" value="zinc finger protein 24"/>
    <property type="match status" value="1"/>
</dbReference>
<keyword evidence="4" id="KW-0677">Repeat</keyword>